<keyword evidence="2 3" id="KW-0472">Membrane</keyword>
<accession>A0ABS8DIH3</accession>
<keyword evidence="2" id="KW-0813">Transport</keyword>
<dbReference type="Pfam" id="PF02632">
    <property type="entry name" value="BioY"/>
    <property type="match status" value="1"/>
</dbReference>
<keyword evidence="2" id="KW-1003">Cell membrane</keyword>
<evidence type="ECO:0000256" key="3">
    <source>
        <dbReference type="SAM" id="Phobius"/>
    </source>
</evidence>
<protein>
    <recommendedName>
        <fullName evidence="2">Biotin transporter</fullName>
    </recommendedName>
</protein>
<keyword evidence="3" id="KW-0812">Transmembrane</keyword>
<dbReference type="PANTHER" id="PTHR34295:SF1">
    <property type="entry name" value="BIOTIN TRANSPORTER BIOY"/>
    <property type="match status" value="1"/>
</dbReference>
<evidence type="ECO:0000313" key="5">
    <source>
        <dbReference type="Proteomes" id="UP001299546"/>
    </source>
</evidence>
<keyword evidence="5" id="KW-1185">Reference proteome</keyword>
<dbReference type="PANTHER" id="PTHR34295">
    <property type="entry name" value="BIOTIN TRANSPORTER BIOY"/>
    <property type="match status" value="1"/>
</dbReference>
<feature type="transmembrane region" description="Helical" evidence="3">
    <location>
        <begin position="17"/>
        <end position="35"/>
    </location>
</feature>
<feature type="transmembrane region" description="Helical" evidence="3">
    <location>
        <begin position="152"/>
        <end position="177"/>
    </location>
</feature>
<reference evidence="4 5" key="1">
    <citation type="submission" date="2021-10" db="EMBL/GenBank/DDBJ databases">
        <title>Collection of gut derived symbiotic bacterial strains cultured from healthy donors.</title>
        <authorList>
            <person name="Lin H."/>
            <person name="Littmann E."/>
            <person name="Kohout C."/>
            <person name="Pamer E.G."/>
        </authorList>
    </citation>
    <scope>NUCLEOTIDE SEQUENCE [LARGE SCALE GENOMIC DNA]</scope>
    <source>
        <strain evidence="4 5">DFI.1.165</strain>
    </source>
</reference>
<dbReference type="Proteomes" id="UP001299546">
    <property type="component" value="Unassembled WGS sequence"/>
</dbReference>
<organism evidence="4 5">
    <name type="scientific">Bariatricus massiliensis</name>
    <dbReference type="NCBI Taxonomy" id="1745713"/>
    <lineage>
        <taxon>Bacteria</taxon>
        <taxon>Bacillati</taxon>
        <taxon>Bacillota</taxon>
        <taxon>Clostridia</taxon>
        <taxon>Lachnospirales</taxon>
        <taxon>Lachnospiraceae</taxon>
        <taxon>Bariatricus</taxon>
    </lineage>
</organism>
<evidence type="ECO:0000256" key="1">
    <source>
        <dbReference type="ARBA" id="ARBA00010692"/>
    </source>
</evidence>
<proteinExistence type="inferred from homology"/>
<comment type="similarity">
    <text evidence="1 2">Belongs to the BioY family.</text>
</comment>
<dbReference type="EMBL" id="JAJCIS010000009">
    <property type="protein sequence ID" value="MCB7388237.1"/>
    <property type="molecule type" value="Genomic_DNA"/>
</dbReference>
<feature type="transmembrane region" description="Helical" evidence="3">
    <location>
        <begin position="122"/>
        <end position="146"/>
    </location>
</feature>
<dbReference type="Gene3D" id="1.10.1760.20">
    <property type="match status" value="1"/>
</dbReference>
<keyword evidence="3" id="KW-1133">Transmembrane helix</keyword>
<evidence type="ECO:0000313" key="4">
    <source>
        <dbReference type="EMBL" id="MCB7388237.1"/>
    </source>
</evidence>
<comment type="subcellular location">
    <subcellularLocation>
        <location evidence="2">Cell membrane</location>
        <topology evidence="2">Multi-pass membrane protein</topology>
    </subcellularLocation>
</comment>
<dbReference type="PIRSF" id="PIRSF016661">
    <property type="entry name" value="BioY"/>
    <property type="match status" value="1"/>
</dbReference>
<feature type="transmembrane region" description="Helical" evidence="3">
    <location>
        <begin position="67"/>
        <end position="89"/>
    </location>
</feature>
<dbReference type="InterPro" id="IPR003784">
    <property type="entry name" value="BioY"/>
</dbReference>
<dbReference type="RefSeq" id="WP_066738506.1">
    <property type="nucleotide sequence ID" value="NZ_JAJCIQ010000009.1"/>
</dbReference>
<feature type="transmembrane region" description="Helical" evidence="3">
    <location>
        <begin position="41"/>
        <end position="60"/>
    </location>
</feature>
<comment type="caution">
    <text evidence="4">The sequence shown here is derived from an EMBL/GenBank/DDBJ whole genome shotgun (WGS) entry which is preliminary data.</text>
</comment>
<name>A0ABS8DIH3_9FIRM</name>
<sequence length="189" mass="20366">MHKTSANFQASMNTRQMVLIALMTAVTCILAPFSIPIPISPVPISLTNLVLYISVFILSWKQATLSYAVYLLLGIAGLPVFSGFAGGLAKVAGPTGGYLAGFIFLTILSGFVIQKSSGKYRYLFYTLGLLLGTAVMYVFGTFWLAAQMNLTFAQGLAVGVLPYLPVDIIKIVIALVLGPILRKRLCNIH</sequence>
<gene>
    <name evidence="4" type="ORF">LIZ65_13175</name>
</gene>
<feature type="transmembrane region" description="Helical" evidence="3">
    <location>
        <begin position="95"/>
        <end position="113"/>
    </location>
</feature>
<evidence type="ECO:0000256" key="2">
    <source>
        <dbReference type="PIRNR" id="PIRNR016661"/>
    </source>
</evidence>